<feature type="coiled-coil region" evidence="2">
    <location>
        <begin position="88"/>
        <end position="115"/>
    </location>
</feature>
<comment type="similarity">
    <text evidence="1">Belongs to the LOB domain-containing protein family.</text>
</comment>
<dbReference type="GO" id="GO:0009755">
    <property type="term" value="P:hormone-mediated signaling pathway"/>
    <property type="evidence" value="ECO:0007669"/>
    <property type="project" value="TreeGrafter"/>
</dbReference>
<sequence>MGNNGCGPCGACKFLRRKCVKNCVFAPYFDSDQGTTHFAAVHRVFGASNASKLLLMVPPHRRFDAVVSLCYEALSRVKDPVYGCMANIFTLQQQVDNLQTELAYLRAQISTLQHLHEVNPSSIDTLCSPTHMCSSTLSMVHTIPTRTDESSLAIPRCPEDETSSFHEVEESDLELLAREFLANYTPRVDE</sequence>
<accession>A0AAD8JQM9</accession>
<dbReference type="GO" id="GO:0045893">
    <property type="term" value="P:positive regulation of DNA-templated transcription"/>
    <property type="evidence" value="ECO:0007669"/>
    <property type="project" value="TreeGrafter"/>
</dbReference>
<evidence type="ECO:0000259" key="3">
    <source>
        <dbReference type="PROSITE" id="PS50891"/>
    </source>
</evidence>
<reference evidence="4" key="1">
    <citation type="journal article" date="2023" name="bioRxiv">
        <title>Improved chromosome-level genome assembly for marigold (Tagetes erecta).</title>
        <authorList>
            <person name="Jiang F."/>
            <person name="Yuan L."/>
            <person name="Wang S."/>
            <person name="Wang H."/>
            <person name="Xu D."/>
            <person name="Wang A."/>
            <person name="Fan W."/>
        </authorList>
    </citation>
    <scope>NUCLEOTIDE SEQUENCE</scope>
    <source>
        <strain evidence="4">WSJ</strain>
        <tissue evidence="4">Leaf</tissue>
    </source>
</reference>
<dbReference type="PANTHER" id="PTHR31529:SF28">
    <property type="entry name" value="LOB DOMAIN-CONTAINING PROTEIN 19"/>
    <property type="match status" value="1"/>
</dbReference>
<dbReference type="PANTHER" id="PTHR31529">
    <property type="entry name" value="LOB DOMAIN CONTAINING PROTEIN"/>
    <property type="match status" value="1"/>
</dbReference>
<keyword evidence="5" id="KW-1185">Reference proteome</keyword>
<comment type="caution">
    <text evidence="4">The sequence shown here is derived from an EMBL/GenBank/DDBJ whole genome shotgun (WGS) entry which is preliminary data.</text>
</comment>
<dbReference type="Pfam" id="PF03195">
    <property type="entry name" value="LOB"/>
    <property type="match status" value="1"/>
</dbReference>
<evidence type="ECO:0000313" key="4">
    <source>
        <dbReference type="EMBL" id="KAK1408862.1"/>
    </source>
</evidence>
<dbReference type="EMBL" id="JAUHHV010000011">
    <property type="protein sequence ID" value="KAK1408862.1"/>
    <property type="molecule type" value="Genomic_DNA"/>
</dbReference>
<evidence type="ECO:0000256" key="1">
    <source>
        <dbReference type="ARBA" id="ARBA00005474"/>
    </source>
</evidence>
<evidence type="ECO:0000256" key="2">
    <source>
        <dbReference type="SAM" id="Coils"/>
    </source>
</evidence>
<dbReference type="InterPro" id="IPR004883">
    <property type="entry name" value="LOB"/>
</dbReference>
<dbReference type="Proteomes" id="UP001229421">
    <property type="component" value="Unassembled WGS sequence"/>
</dbReference>
<protein>
    <recommendedName>
        <fullName evidence="3">LOB domain-containing protein</fullName>
    </recommendedName>
</protein>
<keyword evidence="2" id="KW-0175">Coiled coil</keyword>
<organism evidence="4 5">
    <name type="scientific">Tagetes erecta</name>
    <name type="common">African marigold</name>
    <dbReference type="NCBI Taxonomy" id="13708"/>
    <lineage>
        <taxon>Eukaryota</taxon>
        <taxon>Viridiplantae</taxon>
        <taxon>Streptophyta</taxon>
        <taxon>Embryophyta</taxon>
        <taxon>Tracheophyta</taxon>
        <taxon>Spermatophyta</taxon>
        <taxon>Magnoliopsida</taxon>
        <taxon>eudicotyledons</taxon>
        <taxon>Gunneridae</taxon>
        <taxon>Pentapetalae</taxon>
        <taxon>asterids</taxon>
        <taxon>campanulids</taxon>
        <taxon>Asterales</taxon>
        <taxon>Asteraceae</taxon>
        <taxon>Asteroideae</taxon>
        <taxon>Heliantheae alliance</taxon>
        <taxon>Tageteae</taxon>
        <taxon>Tagetes</taxon>
    </lineage>
</organism>
<proteinExistence type="inferred from homology"/>
<dbReference type="PROSITE" id="PS50891">
    <property type="entry name" value="LOB"/>
    <property type="match status" value="1"/>
</dbReference>
<evidence type="ECO:0000313" key="5">
    <source>
        <dbReference type="Proteomes" id="UP001229421"/>
    </source>
</evidence>
<gene>
    <name evidence="4" type="ORF">QVD17_40971</name>
</gene>
<dbReference type="GO" id="GO:0005634">
    <property type="term" value="C:nucleus"/>
    <property type="evidence" value="ECO:0007669"/>
    <property type="project" value="TreeGrafter"/>
</dbReference>
<dbReference type="AlphaFoldDB" id="A0AAD8JQM9"/>
<name>A0AAD8JQM9_TARER</name>
<feature type="domain" description="LOB" evidence="3">
    <location>
        <begin position="7"/>
        <end position="109"/>
    </location>
</feature>